<dbReference type="Pfam" id="PF08238">
    <property type="entry name" value="Sel1"/>
    <property type="match status" value="8"/>
</dbReference>
<dbReference type="PANTHER" id="PTHR11102:SF160">
    <property type="entry name" value="ERAD-ASSOCIATED E3 UBIQUITIN-PROTEIN LIGASE COMPONENT HRD3"/>
    <property type="match status" value="1"/>
</dbReference>
<proteinExistence type="predicted"/>
<evidence type="ECO:0008006" key="3">
    <source>
        <dbReference type="Google" id="ProtNLM"/>
    </source>
</evidence>
<accession>A0A1H6KLA9</accession>
<dbReference type="EMBL" id="FNWV01000010">
    <property type="protein sequence ID" value="SEH76243.1"/>
    <property type="molecule type" value="Genomic_DNA"/>
</dbReference>
<dbReference type="SUPFAM" id="SSF81901">
    <property type="entry name" value="HCP-like"/>
    <property type="match status" value="3"/>
</dbReference>
<dbReference type="SMART" id="SM00671">
    <property type="entry name" value="SEL1"/>
    <property type="match status" value="8"/>
</dbReference>
<dbReference type="InterPro" id="IPR050767">
    <property type="entry name" value="Sel1_AlgK"/>
</dbReference>
<dbReference type="Proteomes" id="UP000183190">
    <property type="component" value="Unassembled WGS sequence"/>
</dbReference>
<dbReference type="OrthoDB" id="7056571at2"/>
<protein>
    <recommendedName>
        <fullName evidence="3">TPR repeat</fullName>
    </recommendedName>
</protein>
<dbReference type="AlphaFoldDB" id="A0A1H6KLA9"/>
<organism evidence="1 2">
    <name type="scientific">Ruminococcus flavefaciens</name>
    <dbReference type="NCBI Taxonomy" id="1265"/>
    <lineage>
        <taxon>Bacteria</taxon>
        <taxon>Bacillati</taxon>
        <taxon>Bacillota</taxon>
        <taxon>Clostridia</taxon>
        <taxon>Eubacteriales</taxon>
        <taxon>Oscillospiraceae</taxon>
        <taxon>Ruminococcus</taxon>
    </lineage>
</organism>
<reference evidence="1 2" key="1">
    <citation type="submission" date="2016-10" db="EMBL/GenBank/DDBJ databases">
        <authorList>
            <person name="de Groot N.N."/>
        </authorList>
    </citation>
    <scope>NUCLEOTIDE SEQUENCE [LARGE SCALE GENOMIC DNA]</scope>
    <source>
        <strain evidence="1 2">YAD2003</strain>
    </source>
</reference>
<evidence type="ECO:0000313" key="1">
    <source>
        <dbReference type="EMBL" id="SEH76243.1"/>
    </source>
</evidence>
<dbReference type="RefSeq" id="WP_074717997.1">
    <property type="nucleotide sequence ID" value="NZ_FNWV01000010.1"/>
</dbReference>
<dbReference type="InterPro" id="IPR006597">
    <property type="entry name" value="Sel1-like"/>
</dbReference>
<evidence type="ECO:0000313" key="2">
    <source>
        <dbReference type="Proteomes" id="UP000183190"/>
    </source>
</evidence>
<sequence length="524" mass="57646">MDSKTLSDTSQAVKQVVERFGIEILDDHKRFCSAFADFAPKLSKENKAFFVALSENIGSIFIRENDDVAAGNKNPDDVMQRAIKDISEYLNNEKAELVARSIAAALGWKAALPEEKTQDNGNEPASYGSSASLIEDLFKRAQNGDNDACFNLGEHFFYGRGVKQDYAKAVKWYIMSSDRGDCSSQKKLADCYYLGQGTERNIAKAAHRYEQAAEQGDYDSQKALIKCYMIGGNGLLADTKKAEYYSKRYNIPISRGTTEDILQNAMAGIPSAQFKLGNMYLHGTGVERSPETAVTWFKKAADQNYPAAQFNLGVCYYYGIGVQRDRITAVDLYKKAADGGDMDALNNLAGCFMRGEGTHTDQSAAARYYKKAAESGLAKAQYNYGECCFNGFGVTKDAREAVKWFKEAAIQGDPDGQFSYGWCLRDGLGCLRDNILAKDMFEKASAQRHTAAQKALGYCYANGTGTPKNYASAADQFAKAAAAGDKEAAKLLVACYKYGGDYLAINEAKAHHYADQYSLDYDMI</sequence>
<dbReference type="InterPro" id="IPR011990">
    <property type="entry name" value="TPR-like_helical_dom_sf"/>
</dbReference>
<gene>
    <name evidence="1" type="ORF">SAMN02910265_02538</name>
</gene>
<dbReference type="PANTHER" id="PTHR11102">
    <property type="entry name" value="SEL-1-LIKE PROTEIN"/>
    <property type="match status" value="1"/>
</dbReference>
<dbReference type="Gene3D" id="1.25.40.10">
    <property type="entry name" value="Tetratricopeptide repeat domain"/>
    <property type="match status" value="2"/>
</dbReference>
<name>A0A1H6KLA9_RUMFL</name>